<evidence type="ECO:0000256" key="1">
    <source>
        <dbReference type="SAM" id="MobiDB-lite"/>
    </source>
</evidence>
<keyword evidence="4" id="KW-1185">Reference proteome</keyword>
<dbReference type="Proteomes" id="UP000324222">
    <property type="component" value="Unassembled WGS sequence"/>
</dbReference>
<keyword evidence="2" id="KW-0472">Membrane</keyword>
<dbReference type="EMBL" id="VSRR010001818">
    <property type="protein sequence ID" value="MPC27875.1"/>
    <property type="molecule type" value="Genomic_DNA"/>
</dbReference>
<evidence type="ECO:0000313" key="3">
    <source>
        <dbReference type="EMBL" id="MPC27875.1"/>
    </source>
</evidence>
<proteinExistence type="predicted"/>
<gene>
    <name evidence="3" type="ORF">E2C01_021064</name>
</gene>
<sequence>MEKNGTYVVKEPRPPPLGAPLMGQFPRWAPPRPKPASGRPRKFPRVAPKLRGAPAGIPKFAGIPGKPAGFGKALVFVLVVLGGLLLKF</sequence>
<feature type="region of interest" description="Disordered" evidence="1">
    <location>
        <begin position="1"/>
        <end position="50"/>
    </location>
</feature>
<reference evidence="3 4" key="1">
    <citation type="submission" date="2019-05" db="EMBL/GenBank/DDBJ databases">
        <title>Another draft genome of Portunus trituberculatus and its Hox gene families provides insights of decapod evolution.</title>
        <authorList>
            <person name="Jeong J.-H."/>
            <person name="Song I."/>
            <person name="Kim S."/>
            <person name="Choi T."/>
            <person name="Kim D."/>
            <person name="Ryu S."/>
            <person name="Kim W."/>
        </authorList>
    </citation>
    <scope>NUCLEOTIDE SEQUENCE [LARGE SCALE GENOMIC DNA]</scope>
    <source>
        <tissue evidence="3">Muscle</tissue>
    </source>
</reference>
<keyword evidence="2" id="KW-0812">Transmembrane</keyword>
<feature type="transmembrane region" description="Helical" evidence="2">
    <location>
        <begin position="68"/>
        <end position="86"/>
    </location>
</feature>
<protein>
    <submittedName>
        <fullName evidence="3">Uncharacterized protein</fullName>
    </submittedName>
</protein>
<name>A0A5B7E3D9_PORTR</name>
<comment type="caution">
    <text evidence="3">The sequence shown here is derived from an EMBL/GenBank/DDBJ whole genome shotgun (WGS) entry which is preliminary data.</text>
</comment>
<evidence type="ECO:0000313" key="4">
    <source>
        <dbReference type="Proteomes" id="UP000324222"/>
    </source>
</evidence>
<dbReference type="AlphaFoldDB" id="A0A5B7E3D9"/>
<keyword evidence="2" id="KW-1133">Transmembrane helix</keyword>
<evidence type="ECO:0000256" key="2">
    <source>
        <dbReference type="SAM" id="Phobius"/>
    </source>
</evidence>
<organism evidence="3 4">
    <name type="scientific">Portunus trituberculatus</name>
    <name type="common">Swimming crab</name>
    <name type="synonym">Neptunus trituberculatus</name>
    <dbReference type="NCBI Taxonomy" id="210409"/>
    <lineage>
        <taxon>Eukaryota</taxon>
        <taxon>Metazoa</taxon>
        <taxon>Ecdysozoa</taxon>
        <taxon>Arthropoda</taxon>
        <taxon>Crustacea</taxon>
        <taxon>Multicrustacea</taxon>
        <taxon>Malacostraca</taxon>
        <taxon>Eumalacostraca</taxon>
        <taxon>Eucarida</taxon>
        <taxon>Decapoda</taxon>
        <taxon>Pleocyemata</taxon>
        <taxon>Brachyura</taxon>
        <taxon>Eubrachyura</taxon>
        <taxon>Portunoidea</taxon>
        <taxon>Portunidae</taxon>
        <taxon>Portuninae</taxon>
        <taxon>Portunus</taxon>
    </lineage>
</organism>
<accession>A0A5B7E3D9</accession>